<dbReference type="SUPFAM" id="SSF54171">
    <property type="entry name" value="DNA-binding domain"/>
    <property type="match status" value="1"/>
</dbReference>
<proteinExistence type="predicted"/>
<evidence type="ECO:0000313" key="9">
    <source>
        <dbReference type="Proteomes" id="UP001054252"/>
    </source>
</evidence>
<dbReference type="PROSITE" id="PS50982">
    <property type="entry name" value="MBD"/>
    <property type="match status" value="1"/>
</dbReference>
<dbReference type="GO" id="GO:0005634">
    <property type="term" value="C:nucleus"/>
    <property type="evidence" value="ECO:0007669"/>
    <property type="project" value="UniProtKB-SubCell"/>
</dbReference>
<keyword evidence="9" id="KW-1185">Reference proteome</keyword>
<name>A0AAV5M5R2_9ROSI</name>
<gene>
    <name evidence="8" type="ORF">SLEP1_g51122</name>
</gene>
<evidence type="ECO:0000313" key="8">
    <source>
        <dbReference type="EMBL" id="GKV43872.1"/>
    </source>
</evidence>
<keyword evidence="3" id="KW-0238">DNA-binding</keyword>
<keyword evidence="4" id="KW-0804">Transcription</keyword>
<keyword evidence="2" id="KW-0805">Transcription regulation</keyword>
<feature type="domain" description="MBD" evidence="7">
    <location>
        <begin position="37"/>
        <end position="111"/>
    </location>
</feature>
<evidence type="ECO:0000256" key="1">
    <source>
        <dbReference type="ARBA" id="ARBA00004123"/>
    </source>
</evidence>
<dbReference type="InterPro" id="IPR016177">
    <property type="entry name" value="DNA-bd_dom_sf"/>
</dbReference>
<evidence type="ECO:0000256" key="2">
    <source>
        <dbReference type="ARBA" id="ARBA00023015"/>
    </source>
</evidence>
<organism evidence="8 9">
    <name type="scientific">Rubroshorea leprosula</name>
    <dbReference type="NCBI Taxonomy" id="152421"/>
    <lineage>
        <taxon>Eukaryota</taxon>
        <taxon>Viridiplantae</taxon>
        <taxon>Streptophyta</taxon>
        <taxon>Embryophyta</taxon>
        <taxon>Tracheophyta</taxon>
        <taxon>Spermatophyta</taxon>
        <taxon>Magnoliopsida</taxon>
        <taxon>eudicotyledons</taxon>
        <taxon>Gunneridae</taxon>
        <taxon>Pentapetalae</taxon>
        <taxon>rosids</taxon>
        <taxon>malvids</taxon>
        <taxon>Malvales</taxon>
        <taxon>Dipterocarpaceae</taxon>
        <taxon>Rubroshorea</taxon>
    </lineage>
</organism>
<dbReference type="InterPro" id="IPR001739">
    <property type="entry name" value="Methyl_CpG_DNA-bd"/>
</dbReference>
<accession>A0AAV5M5R2</accession>
<dbReference type="Gene3D" id="3.30.890.10">
    <property type="entry name" value="Methyl-cpg-binding Protein 2, Chain A"/>
    <property type="match status" value="1"/>
</dbReference>
<protein>
    <recommendedName>
        <fullName evidence="7">MBD domain-containing protein</fullName>
    </recommendedName>
</protein>
<feature type="region of interest" description="Disordered" evidence="6">
    <location>
        <begin position="101"/>
        <end position="123"/>
    </location>
</feature>
<keyword evidence="5" id="KW-0539">Nucleus</keyword>
<evidence type="ECO:0000256" key="6">
    <source>
        <dbReference type="SAM" id="MobiDB-lite"/>
    </source>
</evidence>
<evidence type="ECO:0000256" key="4">
    <source>
        <dbReference type="ARBA" id="ARBA00023163"/>
    </source>
</evidence>
<reference evidence="8 9" key="1">
    <citation type="journal article" date="2021" name="Commun. Biol.">
        <title>The genome of Shorea leprosula (Dipterocarpaceae) highlights the ecological relevance of drought in aseasonal tropical rainforests.</title>
        <authorList>
            <person name="Ng K.K.S."/>
            <person name="Kobayashi M.J."/>
            <person name="Fawcett J.A."/>
            <person name="Hatakeyama M."/>
            <person name="Paape T."/>
            <person name="Ng C.H."/>
            <person name="Ang C.C."/>
            <person name="Tnah L.H."/>
            <person name="Lee C.T."/>
            <person name="Nishiyama T."/>
            <person name="Sese J."/>
            <person name="O'Brien M.J."/>
            <person name="Copetti D."/>
            <person name="Mohd Noor M.I."/>
            <person name="Ong R.C."/>
            <person name="Putra M."/>
            <person name="Sireger I.Z."/>
            <person name="Indrioko S."/>
            <person name="Kosugi Y."/>
            <person name="Izuno A."/>
            <person name="Isagi Y."/>
            <person name="Lee S.L."/>
            <person name="Shimizu K.K."/>
        </authorList>
    </citation>
    <scope>NUCLEOTIDE SEQUENCE [LARGE SCALE GENOMIC DNA]</scope>
    <source>
        <strain evidence="8">214</strain>
    </source>
</reference>
<evidence type="ECO:0000256" key="5">
    <source>
        <dbReference type="ARBA" id="ARBA00023242"/>
    </source>
</evidence>
<evidence type="ECO:0000256" key="3">
    <source>
        <dbReference type="ARBA" id="ARBA00023125"/>
    </source>
</evidence>
<feature type="compositionally biased region" description="Basic residues" evidence="6">
    <location>
        <begin position="109"/>
        <end position="118"/>
    </location>
</feature>
<dbReference type="Proteomes" id="UP001054252">
    <property type="component" value="Unassembled WGS sequence"/>
</dbReference>
<dbReference type="EMBL" id="BPVZ01000173">
    <property type="protein sequence ID" value="GKV43872.1"/>
    <property type="molecule type" value="Genomic_DNA"/>
</dbReference>
<sequence length="141" mass="16113">MADANINLPNVINGNVIIGARLLNKRNPQGQRLIASTTYEDGRIYGLPEGWLVEKRPRTLKNNKTFYYEPKTFKQFRSMKAVERHLQLIATKQSNKMQLVPSRFSKGPNSRRNKRRKNGSSFNHANMAENNLQALADAITD</sequence>
<evidence type="ECO:0000259" key="7">
    <source>
        <dbReference type="PROSITE" id="PS50982"/>
    </source>
</evidence>
<dbReference type="GO" id="GO:0003677">
    <property type="term" value="F:DNA binding"/>
    <property type="evidence" value="ECO:0007669"/>
    <property type="project" value="UniProtKB-KW"/>
</dbReference>
<comment type="subcellular location">
    <subcellularLocation>
        <location evidence="1">Nucleus</location>
    </subcellularLocation>
</comment>
<comment type="caution">
    <text evidence="8">The sequence shown here is derived from an EMBL/GenBank/DDBJ whole genome shotgun (WGS) entry which is preliminary data.</text>
</comment>
<dbReference type="AlphaFoldDB" id="A0AAV5M5R2"/>